<keyword evidence="2" id="KW-1185">Reference proteome</keyword>
<gene>
    <name evidence="1" type="ORF">IQ266_25035</name>
</gene>
<evidence type="ECO:0000313" key="2">
    <source>
        <dbReference type="Proteomes" id="UP000625316"/>
    </source>
</evidence>
<dbReference type="AlphaFoldDB" id="A0A928Z7A4"/>
<proteinExistence type="predicted"/>
<dbReference type="EMBL" id="JADEXQ010000142">
    <property type="protein sequence ID" value="MBE9033005.1"/>
    <property type="molecule type" value="Genomic_DNA"/>
</dbReference>
<organism evidence="1 2">
    <name type="scientific">Romeriopsis navalis LEGE 11480</name>
    <dbReference type="NCBI Taxonomy" id="2777977"/>
    <lineage>
        <taxon>Bacteria</taxon>
        <taxon>Bacillati</taxon>
        <taxon>Cyanobacteriota</taxon>
        <taxon>Cyanophyceae</taxon>
        <taxon>Leptolyngbyales</taxon>
        <taxon>Leptolyngbyaceae</taxon>
        <taxon>Romeriopsis</taxon>
        <taxon>Romeriopsis navalis</taxon>
    </lineage>
</organism>
<accession>A0A928Z7A4</accession>
<sequence>MTLAELGDLVKYITDAEGQQTDVLVPTAVWQQILGVLGESGLCLEDEGEPKAQILADLTEAVRLTQAGETFPVSELWTQVYD</sequence>
<dbReference type="Proteomes" id="UP000625316">
    <property type="component" value="Unassembled WGS sequence"/>
</dbReference>
<name>A0A928Z7A4_9CYAN</name>
<dbReference type="RefSeq" id="WP_264327819.1">
    <property type="nucleotide sequence ID" value="NZ_JADEXQ010000142.1"/>
</dbReference>
<protein>
    <submittedName>
        <fullName evidence="1">Uncharacterized protein</fullName>
    </submittedName>
</protein>
<comment type="caution">
    <text evidence="1">The sequence shown here is derived from an EMBL/GenBank/DDBJ whole genome shotgun (WGS) entry which is preliminary data.</text>
</comment>
<evidence type="ECO:0000313" key="1">
    <source>
        <dbReference type="EMBL" id="MBE9033005.1"/>
    </source>
</evidence>
<reference evidence="1" key="1">
    <citation type="submission" date="2020-10" db="EMBL/GenBank/DDBJ databases">
        <authorList>
            <person name="Castelo-Branco R."/>
            <person name="Eusebio N."/>
            <person name="Adriana R."/>
            <person name="Vieira A."/>
            <person name="Brugerolle De Fraissinette N."/>
            <person name="Rezende De Castro R."/>
            <person name="Schneider M.P."/>
            <person name="Vasconcelos V."/>
            <person name="Leao P.N."/>
        </authorList>
    </citation>
    <scope>NUCLEOTIDE SEQUENCE</scope>
    <source>
        <strain evidence="1">LEGE 11480</strain>
    </source>
</reference>